<accession>A0A1J5NHH5</accession>
<evidence type="ECO:0000256" key="1">
    <source>
        <dbReference type="SAM" id="Phobius"/>
    </source>
</evidence>
<reference evidence="2 3" key="1">
    <citation type="submission" date="2016-08" db="EMBL/GenBank/DDBJ databases">
        <title>Genome-based comparison of Moorella thermoacetic strains.</title>
        <authorList>
            <person name="Poehlein A."/>
            <person name="Bengelsdorf F.R."/>
            <person name="Esser C."/>
            <person name="Duerre P."/>
            <person name="Daniel R."/>
        </authorList>
    </citation>
    <scope>NUCLEOTIDE SEQUENCE [LARGE SCALE GENOMIC DNA]</scope>
    <source>
        <strain evidence="2 3">DSM 21394</strain>
    </source>
</reference>
<protein>
    <submittedName>
        <fullName evidence="2">Uncharacterized protein</fullName>
    </submittedName>
</protein>
<feature type="transmembrane region" description="Helical" evidence="1">
    <location>
        <begin position="7"/>
        <end position="24"/>
    </location>
</feature>
<comment type="caution">
    <text evidence="2">The sequence shown here is derived from an EMBL/GenBank/DDBJ whole genome shotgun (WGS) entry which is preliminary data.</text>
</comment>
<dbReference type="Proteomes" id="UP000182811">
    <property type="component" value="Unassembled WGS sequence"/>
</dbReference>
<keyword evidence="1" id="KW-0812">Transmembrane</keyword>
<gene>
    <name evidence="2" type="ORF">MOTE_18750</name>
</gene>
<evidence type="ECO:0000313" key="2">
    <source>
        <dbReference type="EMBL" id="OIQ58505.1"/>
    </source>
</evidence>
<feature type="transmembrane region" description="Helical" evidence="1">
    <location>
        <begin position="30"/>
        <end position="49"/>
    </location>
</feature>
<evidence type="ECO:0000313" key="3">
    <source>
        <dbReference type="Proteomes" id="UP000182811"/>
    </source>
</evidence>
<name>A0A1J5NHH5_NEOTH</name>
<proteinExistence type="predicted"/>
<keyword evidence="1" id="KW-1133">Transmembrane helix</keyword>
<dbReference type="EMBL" id="MDDC01000014">
    <property type="protein sequence ID" value="OIQ58505.1"/>
    <property type="molecule type" value="Genomic_DNA"/>
</dbReference>
<sequence>MPLLSNLVIALIISFGTLITMLLGKYIADYILTATIANHIGACIIIAAISSKS</sequence>
<dbReference type="AlphaFoldDB" id="A0A1J5NHH5"/>
<keyword evidence="1" id="KW-0472">Membrane</keyword>
<organism evidence="2 3">
    <name type="scientific">Neomoorella thermoacetica</name>
    <name type="common">Clostridium thermoaceticum</name>
    <dbReference type="NCBI Taxonomy" id="1525"/>
    <lineage>
        <taxon>Bacteria</taxon>
        <taxon>Bacillati</taxon>
        <taxon>Bacillota</taxon>
        <taxon>Clostridia</taxon>
        <taxon>Neomoorellales</taxon>
        <taxon>Neomoorellaceae</taxon>
        <taxon>Neomoorella</taxon>
    </lineage>
</organism>